<accession>A0ABQ4LW61</accession>
<dbReference type="Gene3D" id="1.10.3540.10">
    <property type="entry name" value="uncharacterized protein from magnetospirillum magneticum domain"/>
    <property type="match status" value="1"/>
</dbReference>
<dbReference type="InterPro" id="IPR014948">
    <property type="entry name" value="BrxA"/>
</dbReference>
<name>A0ABQ4LW61_9BACL</name>
<proteinExistence type="predicted"/>
<dbReference type="InterPro" id="IPR023137">
    <property type="entry name" value="BrxA_sf"/>
</dbReference>
<dbReference type="Pfam" id="PF08849">
    <property type="entry name" value="BrxA"/>
    <property type="match status" value="1"/>
</dbReference>
<dbReference type="RefSeq" id="WP_212949700.1">
    <property type="nucleotide sequence ID" value="NZ_BORW01000009.1"/>
</dbReference>
<evidence type="ECO:0008006" key="3">
    <source>
        <dbReference type="Google" id="ProtNLM"/>
    </source>
</evidence>
<evidence type="ECO:0000313" key="2">
    <source>
        <dbReference type="Proteomes" id="UP000680638"/>
    </source>
</evidence>
<protein>
    <recommendedName>
        <fullName evidence="3">DUF1819 family protein</fullName>
    </recommendedName>
</protein>
<dbReference type="Proteomes" id="UP000680638">
    <property type="component" value="Unassembled WGS sequence"/>
</dbReference>
<comment type="caution">
    <text evidence="1">The sequence shown here is derived from an EMBL/GenBank/DDBJ whole genome shotgun (WGS) entry which is preliminary data.</text>
</comment>
<gene>
    <name evidence="1" type="ORF">J21TS3_22930</name>
</gene>
<organism evidence="1 2">
    <name type="scientific">Paenibacillus cookii</name>
    <dbReference type="NCBI Taxonomy" id="157839"/>
    <lineage>
        <taxon>Bacteria</taxon>
        <taxon>Bacillati</taxon>
        <taxon>Bacillota</taxon>
        <taxon>Bacilli</taxon>
        <taxon>Bacillales</taxon>
        <taxon>Paenibacillaceae</taxon>
        <taxon>Paenibacillus</taxon>
    </lineage>
</organism>
<reference evidence="1 2" key="1">
    <citation type="submission" date="2021-03" db="EMBL/GenBank/DDBJ databases">
        <title>Antimicrobial resistance genes in bacteria isolated from Japanese honey, and their potential for conferring macrolide and lincosamide resistance in the American foulbrood pathogen Paenibacillus larvae.</title>
        <authorList>
            <person name="Okamoto M."/>
            <person name="Kumagai M."/>
            <person name="Kanamori H."/>
            <person name="Takamatsu D."/>
        </authorList>
    </citation>
    <scope>NUCLEOTIDE SEQUENCE [LARGE SCALE GENOMIC DNA]</scope>
    <source>
        <strain evidence="1 2">J21TS3</strain>
    </source>
</reference>
<evidence type="ECO:0000313" key="1">
    <source>
        <dbReference type="EMBL" id="GIO67472.1"/>
    </source>
</evidence>
<keyword evidence="2" id="KW-1185">Reference proteome</keyword>
<dbReference type="EMBL" id="BORW01000009">
    <property type="protein sequence ID" value="GIO67472.1"/>
    <property type="molecule type" value="Genomic_DNA"/>
</dbReference>
<sequence>MRKQEYSAGMVKLSFWFSEFCKVINLINQGKTLKEIKVLNLEENLFAAPTQDRAIQIFNTVSNRVKSLDQSFYSLFEQSDIATQKIINLIAIMKTDSLFFDFVYEVYREKLIIGSDELADSDIRIFFNNKQLQSEKVAKWTDYTLKRLGTCYKTMLMEAGLTDRASGIRKILKPILDKTLEQHLRDKGMELMVHALTGVR</sequence>